<accession>A0A835HMN8</accession>
<gene>
    <name evidence="1" type="ORF">IFM89_026349</name>
</gene>
<dbReference type="OrthoDB" id="1936364at2759"/>
<sequence>MVRKKDPFWKYAQDKNKHFISKFCEKIFPSGASRLKSHLSRQIGRAITPCTNVPKDVQALAVIAIGDAGGSSRSFSKLKAPSQISSSATLGLQQTTIPGITHKKDKESVDLKVADHFFRNNIAFNVIQTTPFLAMIKAVAEFGVGYKPPSYSTLRTKLVDSSRQHVDGYVDQIKASWAKTGCSIMRLSNILHKVHAATAFLNPALMYDKKILSKQLDVREGLLFLGRKMLTLEERDELGELLLDIDDGRDEQVQNANNTNTNERRHGALGEFGDLSWLEDPVEGGPSISHLH</sequence>
<reference evidence="1 2" key="1">
    <citation type="submission" date="2020-10" db="EMBL/GenBank/DDBJ databases">
        <title>The Coptis chinensis genome and diversification of protoberbering-type alkaloids.</title>
        <authorList>
            <person name="Wang B."/>
            <person name="Shu S."/>
            <person name="Song C."/>
            <person name="Liu Y."/>
        </authorList>
    </citation>
    <scope>NUCLEOTIDE SEQUENCE [LARGE SCALE GENOMIC DNA]</scope>
    <source>
        <strain evidence="1">HL-2020</strain>
        <tissue evidence="1">Leaf</tissue>
    </source>
</reference>
<comment type="caution">
    <text evidence="1">The sequence shown here is derived from an EMBL/GenBank/DDBJ whole genome shotgun (WGS) entry which is preliminary data.</text>
</comment>
<evidence type="ECO:0000313" key="1">
    <source>
        <dbReference type="EMBL" id="KAF9602264.1"/>
    </source>
</evidence>
<dbReference type="Proteomes" id="UP000631114">
    <property type="component" value="Unassembled WGS sequence"/>
</dbReference>
<name>A0A835HMN8_9MAGN</name>
<dbReference type="PANTHER" id="PTHR46951">
    <property type="entry name" value="BED-TYPE DOMAIN-CONTAINING PROTEIN"/>
    <property type="match status" value="1"/>
</dbReference>
<proteinExistence type="predicted"/>
<organism evidence="1 2">
    <name type="scientific">Coptis chinensis</name>
    <dbReference type="NCBI Taxonomy" id="261450"/>
    <lineage>
        <taxon>Eukaryota</taxon>
        <taxon>Viridiplantae</taxon>
        <taxon>Streptophyta</taxon>
        <taxon>Embryophyta</taxon>
        <taxon>Tracheophyta</taxon>
        <taxon>Spermatophyta</taxon>
        <taxon>Magnoliopsida</taxon>
        <taxon>Ranunculales</taxon>
        <taxon>Ranunculaceae</taxon>
        <taxon>Coptidoideae</taxon>
        <taxon>Coptis</taxon>
    </lineage>
</organism>
<dbReference type="AlphaFoldDB" id="A0A835HMN8"/>
<evidence type="ECO:0000313" key="2">
    <source>
        <dbReference type="Proteomes" id="UP000631114"/>
    </source>
</evidence>
<dbReference type="PANTHER" id="PTHR46951:SF2">
    <property type="entry name" value="BED-TYPE DOMAIN-CONTAINING PROTEIN"/>
    <property type="match status" value="1"/>
</dbReference>
<dbReference type="EMBL" id="JADFTS010000006">
    <property type="protein sequence ID" value="KAF9602264.1"/>
    <property type="molecule type" value="Genomic_DNA"/>
</dbReference>
<protein>
    <submittedName>
        <fullName evidence="1">Uncharacterized protein</fullName>
    </submittedName>
</protein>
<keyword evidence="2" id="KW-1185">Reference proteome</keyword>